<keyword evidence="9" id="KW-1015">Disulfide bond</keyword>
<dbReference type="SMART" id="SM00327">
    <property type="entry name" value="VWA"/>
    <property type="match status" value="1"/>
</dbReference>
<evidence type="ECO:0000256" key="14">
    <source>
        <dbReference type="ARBA" id="ARBA00060395"/>
    </source>
</evidence>
<evidence type="ECO:0000256" key="1">
    <source>
        <dbReference type="ARBA" id="ARBA00008095"/>
    </source>
</evidence>
<evidence type="ECO:0000256" key="16">
    <source>
        <dbReference type="ARBA" id="ARBA00068139"/>
    </source>
</evidence>
<evidence type="ECO:0000313" key="22">
    <source>
        <dbReference type="Ensembl" id="ENSEBUP00000009097.1"/>
    </source>
</evidence>
<name>A0A8C4Q2M5_EPTBU</name>
<evidence type="ECO:0000256" key="8">
    <source>
        <dbReference type="ARBA" id="ARBA00023136"/>
    </source>
</evidence>
<keyword evidence="10" id="KW-0675">Receptor</keyword>
<dbReference type="Proteomes" id="UP000694388">
    <property type="component" value="Unplaced"/>
</dbReference>
<evidence type="ECO:0000256" key="18">
    <source>
        <dbReference type="SAM" id="MobiDB-lite"/>
    </source>
</evidence>
<comment type="function">
    <text evidence="17">Plays a role in cell attachment and migration. Interacts with extracellular matrix proteins and with the actin cytoskeleton and thereby plays an important role in normal extracellular matrix (ECM) homeostasis. Mediates adhesion of cells to type 1 collagen and gelatin, reorganization of the actin cytoskeleton and promotes cell spreading. Plays a role in the angiogenic response of cultured umbilical vein endothelial cells. May also act as a receptor for PLAU. Upon ligand binding, stimulates the phosphorylation of EGFR and ERK1/2.</text>
</comment>
<reference evidence="22" key="1">
    <citation type="submission" date="2025-08" db="UniProtKB">
        <authorList>
            <consortium name="Ensembl"/>
        </authorList>
    </citation>
    <scope>IDENTIFICATION</scope>
</reference>
<dbReference type="GO" id="GO:0031258">
    <property type="term" value="C:lamellipodium membrane"/>
    <property type="evidence" value="ECO:0007669"/>
    <property type="project" value="UniProtKB-SubCell"/>
</dbReference>
<evidence type="ECO:0000256" key="13">
    <source>
        <dbReference type="ARBA" id="ARBA00060389"/>
    </source>
</evidence>
<evidence type="ECO:0000256" key="15">
    <source>
        <dbReference type="ARBA" id="ARBA00061894"/>
    </source>
</evidence>
<evidence type="ECO:0000256" key="12">
    <source>
        <dbReference type="ARBA" id="ARBA00023273"/>
    </source>
</evidence>
<dbReference type="GO" id="GO:0009986">
    <property type="term" value="C:cell surface"/>
    <property type="evidence" value="ECO:0007669"/>
    <property type="project" value="TreeGrafter"/>
</dbReference>
<evidence type="ECO:0000256" key="7">
    <source>
        <dbReference type="ARBA" id="ARBA00022989"/>
    </source>
</evidence>
<evidence type="ECO:0000256" key="17">
    <source>
        <dbReference type="ARBA" id="ARBA00093334"/>
    </source>
</evidence>
<dbReference type="InterPro" id="IPR008399">
    <property type="entry name" value="Anthrax_toxin_rcpt_C"/>
</dbReference>
<evidence type="ECO:0000256" key="9">
    <source>
        <dbReference type="ARBA" id="ARBA00023157"/>
    </source>
</evidence>
<evidence type="ECO:0000259" key="21">
    <source>
        <dbReference type="PROSITE" id="PS50234"/>
    </source>
</evidence>
<keyword evidence="8 19" id="KW-0472">Membrane</keyword>
<dbReference type="PANTHER" id="PTHR16059:SF13">
    <property type="entry name" value="ANTHRAX TOXIN RECEPTOR 2"/>
    <property type="match status" value="1"/>
</dbReference>
<keyword evidence="4 19" id="KW-0812">Transmembrane</keyword>
<evidence type="ECO:0000256" key="6">
    <source>
        <dbReference type="ARBA" id="ARBA00022729"/>
    </source>
</evidence>
<dbReference type="InterPro" id="IPR002035">
    <property type="entry name" value="VWF_A"/>
</dbReference>
<feature type="compositionally biased region" description="Basic and acidic residues" evidence="18">
    <location>
        <begin position="348"/>
        <end position="359"/>
    </location>
</feature>
<comment type="similarity">
    <text evidence="1">Belongs to the ATR family.</text>
</comment>
<keyword evidence="12" id="KW-0966">Cell projection</keyword>
<evidence type="ECO:0000256" key="19">
    <source>
        <dbReference type="SAM" id="Phobius"/>
    </source>
</evidence>
<keyword evidence="23" id="KW-1185">Reference proteome</keyword>
<proteinExistence type="inferred from homology"/>
<dbReference type="AlphaFoldDB" id="A0A8C4Q2M5"/>
<keyword evidence="7 19" id="KW-1133">Transmembrane helix</keyword>
<dbReference type="GeneTree" id="ENSGT00940000156320"/>
<comment type="subunit">
    <text evidence="15">Interacts with gelatin and type 1 collagen. Interacts with the actin cytoskeleton.</text>
</comment>
<feature type="signal peptide" evidence="20">
    <location>
        <begin position="1"/>
        <end position="22"/>
    </location>
</feature>
<dbReference type="GO" id="GO:0031527">
    <property type="term" value="C:filopodium membrane"/>
    <property type="evidence" value="ECO:0007669"/>
    <property type="project" value="UniProtKB-SubCell"/>
</dbReference>
<dbReference type="FunFam" id="3.40.50.410:FF:000017">
    <property type="entry name" value="Anthrax toxin receptor 1"/>
    <property type="match status" value="1"/>
</dbReference>
<keyword evidence="2" id="KW-1003">Cell membrane</keyword>
<dbReference type="PANTHER" id="PTHR16059">
    <property type="entry name" value="ANTHRAX TOXIN RECEPTOR"/>
    <property type="match status" value="1"/>
</dbReference>
<keyword evidence="5" id="KW-0479">Metal-binding</keyword>
<evidence type="ECO:0000256" key="3">
    <source>
        <dbReference type="ARBA" id="ARBA00022553"/>
    </source>
</evidence>
<dbReference type="GO" id="GO:0046872">
    <property type="term" value="F:metal ion binding"/>
    <property type="evidence" value="ECO:0007669"/>
    <property type="project" value="UniProtKB-KW"/>
</dbReference>
<dbReference type="PROSITE" id="PS50234">
    <property type="entry name" value="VWFA"/>
    <property type="match status" value="1"/>
</dbReference>
<evidence type="ECO:0000256" key="4">
    <source>
        <dbReference type="ARBA" id="ARBA00022692"/>
    </source>
</evidence>
<evidence type="ECO:0000256" key="5">
    <source>
        <dbReference type="ARBA" id="ARBA00022723"/>
    </source>
</evidence>
<dbReference type="Pfam" id="PF05586">
    <property type="entry name" value="Ant_C"/>
    <property type="match status" value="1"/>
</dbReference>
<accession>A0A8C4Q2M5</accession>
<sequence>MRNVKTLWAALLLCCAIRTTCASECHGAFDLYFVLDKSGSVAGHWNEIYMFVEELAKKFVSPGMRLSFIVFSGRSELILPLTNDKSAIEKGLKELSAVSAVGDSYMHAGINQASDQIKEQQNKGRQASSVIVTLTDGELVDELFNYAKRAADAARECGASVYAVGVKDFDYAQLAGIADGQDYVFPVAGGFKALRDIIDSILKKSCTEILSVDPSSVCVGQKFEATVWGNGFKRGENVAKAIRCSFSFNRSYHVVVPRIINGNYLLCPGPVINEIGTTVYLQISINEGVSFISSSINISIISCTRSLIPLIIFLVLLLLAALVLFWWFWPLCCTIVVNEPPRPPPAPKQEEIPDPEPKKKWPTVNASYYGGGGVGGIKQMEVRWGDKGSTEEGAKLAKAKNAVVSMPPEEEALHMNAPRYPPTAPVQPQTHWYTPIKTRMDVLWALLRRQYDRVSIMRPHPGERGRCMNLRRT</sequence>
<evidence type="ECO:0000256" key="2">
    <source>
        <dbReference type="ARBA" id="ARBA00022475"/>
    </source>
</evidence>
<dbReference type="GO" id="GO:0004888">
    <property type="term" value="F:transmembrane signaling receptor activity"/>
    <property type="evidence" value="ECO:0007669"/>
    <property type="project" value="TreeGrafter"/>
</dbReference>
<evidence type="ECO:0000313" key="23">
    <source>
        <dbReference type="Proteomes" id="UP000694388"/>
    </source>
</evidence>
<reference evidence="22" key="2">
    <citation type="submission" date="2025-09" db="UniProtKB">
        <authorList>
            <consortium name="Ensembl"/>
        </authorList>
    </citation>
    <scope>IDENTIFICATION</scope>
</reference>
<evidence type="ECO:0000256" key="20">
    <source>
        <dbReference type="SAM" id="SignalP"/>
    </source>
</evidence>
<comment type="subcellular location">
    <subcellularLocation>
        <location evidence="14">Cell projection</location>
        <location evidence="14">Filopodium membrane</location>
        <topology evidence="14">Single-pass type I membrane protein</topology>
    </subcellularLocation>
    <subcellularLocation>
        <location evidence="13">Cell projection</location>
        <location evidence="13">Lamellipodium membrane</location>
        <topology evidence="13">Single-pass type I membrane protein</topology>
    </subcellularLocation>
</comment>
<feature type="region of interest" description="Disordered" evidence="18">
    <location>
        <begin position="343"/>
        <end position="362"/>
    </location>
</feature>
<feature type="domain" description="VWFA" evidence="21">
    <location>
        <begin position="30"/>
        <end position="201"/>
    </location>
</feature>
<feature type="transmembrane region" description="Helical" evidence="19">
    <location>
        <begin position="307"/>
        <end position="329"/>
    </location>
</feature>
<evidence type="ECO:0000256" key="11">
    <source>
        <dbReference type="ARBA" id="ARBA00023180"/>
    </source>
</evidence>
<evidence type="ECO:0000256" key="10">
    <source>
        <dbReference type="ARBA" id="ARBA00023170"/>
    </source>
</evidence>
<dbReference type="InterPro" id="IPR008400">
    <property type="entry name" value="Anthrax_toxin_rcpt_extracel"/>
</dbReference>
<keyword evidence="3" id="KW-0597">Phosphoprotein</keyword>
<organism evidence="22 23">
    <name type="scientific">Eptatretus burgeri</name>
    <name type="common">Inshore hagfish</name>
    <dbReference type="NCBI Taxonomy" id="7764"/>
    <lineage>
        <taxon>Eukaryota</taxon>
        <taxon>Metazoa</taxon>
        <taxon>Chordata</taxon>
        <taxon>Craniata</taxon>
        <taxon>Vertebrata</taxon>
        <taxon>Cyclostomata</taxon>
        <taxon>Myxini</taxon>
        <taxon>Myxiniformes</taxon>
        <taxon>Myxinidae</taxon>
        <taxon>Eptatretinae</taxon>
        <taxon>Eptatretus</taxon>
    </lineage>
</organism>
<dbReference type="Ensembl" id="ENSEBUT00000009615.1">
    <property type="protein sequence ID" value="ENSEBUP00000009097.1"/>
    <property type="gene ID" value="ENSEBUG00000005879.1"/>
</dbReference>
<keyword evidence="11" id="KW-0325">Glycoprotein</keyword>
<dbReference type="SUPFAM" id="SSF53300">
    <property type="entry name" value="vWA-like"/>
    <property type="match status" value="1"/>
</dbReference>
<feature type="chain" id="PRO_5034606650" description="Anthrax toxin receptor 1" evidence="20">
    <location>
        <begin position="23"/>
        <end position="473"/>
    </location>
</feature>
<protein>
    <recommendedName>
        <fullName evidence="16">Anthrax toxin receptor 1</fullName>
    </recommendedName>
</protein>
<dbReference type="Pfam" id="PF00092">
    <property type="entry name" value="VWA"/>
    <property type="match status" value="1"/>
</dbReference>
<keyword evidence="6 20" id="KW-0732">Signal</keyword>
<dbReference type="Gene3D" id="3.40.50.410">
    <property type="entry name" value="von Willebrand factor, type A domain"/>
    <property type="match status" value="1"/>
</dbReference>
<dbReference type="Pfam" id="PF05587">
    <property type="entry name" value="Anth_Ig"/>
    <property type="match status" value="1"/>
</dbReference>
<dbReference type="InterPro" id="IPR036465">
    <property type="entry name" value="vWFA_dom_sf"/>
</dbReference>